<evidence type="ECO:0000313" key="3">
    <source>
        <dbReference type="EMBL" id="VAX08799.1"/>
    </source>
</evidence>
<reference evidence="3" key="1">
    <citation type="submission" date="2018-06" db="EMBL/GenBank/DDBJ databases">
        <authorList>
            <person name="Zhirakovskaya E."/>
        </authorList>
    </citation>
    <scope>NUCLEOTIDE SEQUENCE</scope>
</reference>
<dbReference type="GO" id="GO:0008654">
    <property type="term" value="P:phospholipid biosynthetic process"/>
    <property type="evidence" value="ECO:0007669"/>
    <property type="project" value="InterPro"/>
</dbReference>
<feature type="transmembrane region" description="Helical" evidence="2">
    <location>
        <begin position="196"/>
        <end position="214"/>
    </location>
</feature>
<organism evidence="3">
    <name type="scientific">hydrothermal vent metagenome</name>
    <dbReference type="NCBI Taxonomy" id="652676"/>
    <lineage>
        <taxon>unclassified sequences</taxon>
        <taxon>metagenomes</taxon>
        <taxon>ecological metagenomes</taxon>
    </lineage>
</organism>
<dbReference type="Gene3D" id="1.20.120.1760">
    <property type="match status" value="1"/>
</dbReference>
<dbReference type="InterPro" id="IPR048254">
    <property type="entry name" value="CDP_ALCOHOL_P_TRANSF_CS"/>
</dbReference>
<proteinExistence type="predicted"/>
<dbReference type="InterPro" id="IPR000462">
    <property type="entry name" value="CDP-OH_P_trans"/>
</dbReference>
<feature type="transmembrane region" description="Helical" evidence="2">
    <location>
        <begin position="341"/>
        <end position="360"/>
    </location>
</feature>
<dbReference type="InterPro" id="IPR043130">
    <property type="entry name" value="CDP-OH_PTrfase_TM_dom"/>
</dbReference>
<dbReference type="GO" id="GO:0016780">
    <property type="term" value="F:phosphotransferase activity, for other substituted phosphate groups"/>
    <property type="evidence" value="ECO:0007669"/>
    <property type="project" value="InterPro"/>
</dbReference>
<name>A0A3B1AS55_9ZZZZ</name>
<feature type="transmembrane region" description="Helical" evidence="2">
    <location>
        <begin position="220"/>
        <end position="237"/>
    </location>
</feature>
<evidence type="ECO:0000256" key="2">
    <source>
        <dbReference type="SAM" id="Phobius"/>
    </source>
</evidence>
<evidence type="ECO:0000256" key="1">
    <source>
        <dbReference type="ARBA" id="ARBA00022679"/>
    </source>
</evidence>
<feature type="transmembrane region" description="Helical" evidence="2">
    <location>
        <begin position="258"/>
        <end position="277"/>
    </location>
</feature>
<dbReference type="GO" id="GO:0016020">
    <property type="term" value="C:membrane"/>
    <property type="evidence" value="ECO:0007669"/>
    <property type="project" value="InterPro"/>
</dbReference>
<sequence length="395" mass="44343">MTGKFKPMTAVINADPNGDHIISAISVRDRLIKTCIANKITKIIVLVPEGQEKPPYSEYANENSGTVEYLNQAELANIDRDEKAIYLQDGFLVRMTLLNDFLASEARIMKNPAGEKNIFSKDNFTLQAETNYSKTEIFSVKSFDILAIQQHNLSEARSRLFKWLHKPSDGYISRTLNRPISTLFSKFFAEYPIHPIYFTGLTALLAILMIYVLVTGGKQGILWGCLLFHAASVADGIDGEIARAKFLSSLNGAKLDTTIDMITNILFMGGMSYALWNTYGDDYLILGIYVIILALMGILLMTSLLYFGPGGGRFDILSITIRRRFENKPHLLKIFNFCNYFLKRDAFAFIFAVFAVLNMAKYIPEFLIFGLVIWNLAIILNAPSILKSKSVASNI</sequence>
<dbReference type="PROSITE" id="PS00379">
    <property type="entry name" value="CDP_ALCOHOL_P_TRANSF"/>
    <property type="match status" value="1"/>
</dbReference>
<feature type="transmembrane region" description="Helical" evidence="2">
    <location>
        <begin position="366"/>
        <end position="386"/>
    </location>
</feature>
<accession>A0A3B1AS55</accession>
<feature type="transmembrane region" description="Helical" evidence="2">
    <location>
        <begin position="283"/>
        <end position="307"/>
    </location>
</feature>
<keyword evidence="1" id="KW-0808">Transferase</keyword>
<protein>
    <submittedName>
        <fullName evidence="3">Uncharacterized protein</fullName>
    </submittedName>
</protein>
<keyword evidence="2" id="KW-0812">Transmembrane</keyword>
<dbReference type="EMBL" id="UOFW01000247">
    <property type="protein sequence ID" value="VAX08799.1"/>
    <property type="molecule type" value="Genomic_DNA"/>
</dbReference>
<keyword evidence="2" id="KW-1133">Transmembrane helix</keyword>
<dbReference type="Pfam" id="PF01066">
    <property type="entry name" value="CDP-OH_P_transf"/>
    <property type="match status" value="1"/>
</dbReference>
<keyword evidence="2" id="KW-0472">Membrane</keyword>
<dbReference type="AlphaFoldDB" id="A0A3B1AS55"/>
<gene>
    <name evidence="3" type="ORF">MNBD_ALPHA03-1842</name>
</gene>